<proteinExistence type="predicted"/>
<accession>A0ABT5G6P9</accession>
<evidence type="ECO:0000313" key="4">
    <source>
        <dbReference type="Proteomes" id="UP001221328"/>
    </source>
</evidence>
<evidence type="ECO:0008006" key="5">
    <source>
        <dbReference type="Google" id="ProtNLM"/>
    </source>
</evidence>
<keyword evidence="2" id="KW-0472">Membrane</keyword>
<keyword evidence="4" id="KW-1185">Reference proteome</keyword>
<feature type="region of interest" description="Disordered" evidence="1">
    <location>
        <begin position="131"/>
        <end position="153"/>
    </location>
</feature>
<feature type="compositionally biased region" description="Low complexity" evidence="1">
    <location>
        <begin position="7"/>
        <end position="18"/>
    </location>
</feature>
<dbReference type="RefSeq" id="WP_159104065.1">
    <property type="nucleotide sequence ID" value="NZ_JAQOSK010000022.1"/>
</dbReference>
<evidence type="ECO:0000313" key="3">
    <source>
        <dbReference type="EMBL" id="MDC2960439.1"/>
    </source>
</evidence>
<evidence type="ECO:0000256" key="2">
    <source>
        <dbReference type="SAM" id="Phobius"/>
    </source>
</evidence>
<feature type="transmembrane region" description="Helical" evidence="2">
    <location>
        <begin position="102"/>
        <end position="122"/>
    </location>
</feature>
<evidence type="ECO:0000256" key="1">
    <source>
        <dbReference type="SAM" id="MobiDB-lite"/>
    </source>
</evidence>
<name>A0ABT5G6P9_9ACTN</name>
<keyword evidence="2" id="KW-0812">Transmembrane</keyword>
<organism evidence="3 4">
    <name type="scientific">Streptomyces gilvifuscus</name>
    <dbReference type="NCBI Taxonomy" id="1550617"/>
    <lineage>
        <taxon>Bacteria</taxon>
        <taxon>Bacillati</taxon>
        <taxon>Actinomycetota</taxon>
        <taxon>Actinomycetes</taxon>
        <taxon>Kitasatosporales</taxon>
        <taxon>Streptomycetaceae</taxon>
        <taxon>Streptomyces</taxon>
    </lineage>
</organism>
<reference evidence="3 4" key="1">
    <citation type="journal article" date="2015" name="Int. J. Syst. Evol. Microbiol.">
        <title>Streptomyces gilvifuscus sp. nov., an actinomycete that produces antibacterial compounds isolated from soil.</title>
        <authorList>
            <person name="Nguyen T.M."/>
            <person name="Kim J."/>
        </authorList>
    </citation>
    <scope>NUCLEOTIDE SEQUENCE [LARGE SCALE GENOMIC DNA]</scope>
    <source>
        <strain evidence="3 4">T113</strain>
    </source>
</reference>
<feature type="region of interest" description="Disordered" evidence="1">
    <location>
        <begin position="1"/>
        <end position="21"/>
    </location>
</feature>
<dbReference type="EMBL" id="JAQOSK010000022">
    <property type="protein sequence ID" value="MDC2960439.1"/>
    <property type="molecule type" value="Genomic_DNA"/>
</dbReference>
<gene>
    <name evidence="3" type="ORF">PO587_39055</name>
</gene>
<keyword evidence="2" id="KW-1133">Transmembrane helix</keyword>
<dbReference type="Proteomes" id="UP001221328">
    <property type="component" value="Unassembled WGS sequence"/>
</dbReference>
<feature type="transmembrane region" description="Helical" evidence="2">
    <location>
        <begin position="63"/>
        <end position="90"/>
    </location>
</feature>
<protein>
    <recommendedName>
        <fullName evidence="5">Phage holin family protein</fullName>
    </recommendedName>
</protein>
<sequence>MLEWVQTSTPGDTDPAGDTTEEVLEEQAVKDAEKAQSLIALEHARSGDLRLAGPDWMNKPRRLVLAGVICLIALAILVAGAVAGAVFVVHNAARLKLPWPPAGTSTLTLVGASLLGAAAWRVGQALRRRAVRARAQNPPASRTEDDQNPVGAP</sequence>
<comment type="caution">
    <text evidence="3">The sequence shown here is derived from an EMBL/GenBank/DDBJ whole genome shotgun (WGS) entry which is preliminary data.</text>
</comment>